<dbReference type="Gene3D" id="2.60.120.200">
    <property type="match status" value="1"/>
</dbReference>
<organism evidence="3">
    <name type="scientific">Roseihalotalea indica</name>
    <dbReference type="NCBI Taxonomy" id="2867963"/>
    <lineage>
        <taxon>Bacteria</taxon>
        <taxon>Pseudomonadati</taxon>
        <taxon>Bacteroidota</taxon>
        <taxon>Cytophagia</taxon>
        <taxon>Cytophagales</taxon>
        <taxon>Catalimonadaceae</taxon>
        <taxon>Roseihalotalea</taxon>
    </lineage>
</organism>
<dbReference type="PROSITE" id="PS51762">
    <property type="entry name" value="GH16_2"/>
    <property type="match status" value="1"/>
</dbReference>
<dbReference type="EMBL" id="CP120682">
    <property type="protein sequence ID" value="WKN39813.1"/>
    <property type="molecule type" value="Genomic_DNA"/>
</dbReference>
<dbReference type="Pfam" id="PF00722">
    <property type="entry name" value="Glyco_hydro_16"/>
    <property type="match status" value="1"/>
</dbReference>
<dbReference type="InterPro" id="IPR013320">
    <property type="entry name" value="ConA-like_dom_sf"/>
</dbReference>
<name>A0AA49PYQ6_9BACT</name>
<reference evidence="3" key="2">
    <citation type="journal article" date="2024" name="Antonie Van Leeuwenhoek">
        <title>Roseihalotalea indica gen. nov., sp. nov., a halophilic Bacteroidetes from mesopelagic Southwest Indian Ocean with higher carbohydrate metabolic potential.</title>
        <authorList>
            <person name="Chen B."/>
            <person name="Zhang M."/>
            <person name="Lin D."/>
            <person name="Ye J."/>
            <person name="Tang K."/>
        </authorList>
    </citation>
    <scope>NUCLEOTIDE SEQUENCE</scope>
    <source>
        <strain evidence="3">TK19036</strain>
    </source>
</reference>
<dbReference type="PANTHER" id="PTHR10963:SF55">
    <property type="entry name" value="GLYCOSIDE HYDROLASE FAMILY 16 PROTEIN"/>
    <property type="match status" value="1"/>
</dbReference>
<dbReference type="InterPro" id="IPR000757">
    <property type="entry name" value="Beta-glucanase-like"/>
</dbReference>
<evidence type="ECO:0000259" key="2">
    <source>
        <dbReference type="PROSITE" id="PS51762"/>
    </source>
</evidence>
<dbReference type="AlphaFoldDB" id="A0AA49PYQ6"/>
<dbReference type="PANTHER" id="PTHR10963">
    <property type="entry name" value="GLYCOSYL HYDROLASE-RELATED"/>
    <property type="match status" value="1"/>
</dbReference>
<dbReference type="SUPFAM" id="SSF49899">
    <property type="entry name" value="Concanavalin A-like lectins/glucanases"/>
    <property type="match status" value="1"/>
</dbReference>
<feature type="domain" description="GH16" evidence="2">
    <location>
        <begin position="24"/>
        <end position="278"/>
    </location>
</feature>
<reference evidence="3" key="1">
    <citation type="journal article" date="2023" name="Comput. Struct. Biotechnol. J.">
        <title>Discovery of a novel marine Bacteroidetes with a rich repertoire of carbohydrate-active enzymes.</title>
        <authorList>
            <person name="Chen B."/>
            <person name="Liu G."/>
            <person name="Chen Q."/>
            <person name="Wang H."/>
            <person name="Liu L."/>
            <person name="Tang K."/>
        </authorList>
    </citation>
    <scope>NUCLEOTIDE SEQUENCE</scope>
    <source>
        <strain evidence="3">TK19036</strain>
    </source>
</reference>
<comment type="similarity">
    <text evidence="1">Belongs to the glycosyl hydrolase 16 family.</text>
</comment>
<dbReference type="InterPro" id="IPR050546">
    <property type="entry name" value="Glycosyl_Hydrlase_16"/>
</dbReference>
<accession>A0AA49PYQ6</accession>
<sequence length="278" mass="31519">MLGLLLACNGKNGSDVDSSAMVATDSSTAQLSSDDAWELVWSDEFESETIDLDKWTFQEGNGCPNLCGWGNNELEYYTDRPENAFMEDGHLVIQAQQEDYEGASYTSAKLISRGKGDFQFGRIEMRAKLPEGQGIWPAFWMLPTEEVYGGWAASGEIDIMEMVGHEPNTVHGTVHYNPVPSNQHQGEPYEATSDLSEEFHTYGITWQQDSIHWWFDDTNFFTVRKGELAQAERYPFNEKFYLILNLAVGGNWPGSPDTTTQFPQEFVVDYVRVYQQKP</sequence>
<proteinExistence type="inferred from homology"/>
<dbReference type="GO" id="GO:0004553">
    <property type="term" value="F:hydrolase activity, hydrolyzing O-glycosyl compounds"/>
    <property type="evidence" value="ECO:0007669"/>
    <property type="project" value="InterPro"/>
</dbReference>
<dbReference type="CDD" id="cd08023">
    <property type="entry name" value="GH16_laminarinase_like"/>
    <property type="match status" value="1"/>
</dbReference>
<evidence type="ECO:0000256" key="1">
    <source>
        <dbReference type="ARBA" id="ARBA00006865"/>
    </source>
</evidence>
<dbReference type="GO" id="GO:0005975">
    <property type="term" value="P:carbohydrate metabolic process"/>
    <property type="evidence" value="ECO:0007669"/>
    <property type="project" value="InterPro"/>
</dbReference>
<evidence type="ECO:0000313" key="3">
    <source>
        <dbReference type="EMBL" id="WKN39813.1"/>
    </source>
</evidence>
<gene>
    <name evidence="3" type="ORF">K4G66_14045</name>
</gene>
<keyword evidence="3" id="KW-0378">Hydrolase</keyword>
<protein>
    <submittedName>
        <fullName evidence="3">Glycoside hydrolase family 16 protein</fullName>
    </submittedName>
</protein>